<dbReference type="GO" id="GO:0008270">
    <property type="term" value="F:zinc ion binding"/>
    <property type="evidence" value="ECO:0007669"/>
    <property type="project" value="InterPro"/>
</dbReference>
<evidence type="ECO:0000256" key="5">
    <source>
        <dbReference type="ARBA" id="ARBA00022670"/>
    </source>
</evidence>
<dbReference type="Pfam" id="PF00045">
    <property type="entry name" value="Hemopexin"/>
    <property type="match status" value="2"/>
</dbReference>
<dbReference type="GO" id="GO:0006508">
    <property type="term" value="P:proteolysis"/>
    <property type="evidence" value="ECO:0007669"/>
    <property type="project" value="UniProtKB-KW"/>
</dbReference>
<feature type="binding site" evidence="17">
    <location>
        <position position="296"/>
    </location>
    <ligand>
        <name>Ca(2+)</name>
        <dbReference type="ChEBI" id="CHEBI:29108"/>
        <label>4</label>
    </ligand>
</feature>
<dbReference type="PIRSF" id="PIRSF001191">
    <property type="entry name" value="Peptidase_M10A_matrix"/>
    <property type="match status" value="1"/>
</dbReference>
<dbReference type="Proteomes" id="UP000694545">
    <property type="component" value="Unplaced"/>
</dbReference>
<dbReference type="GO" id="GO:0031012">
    <property type="term" value="C:extracellular matrix"/>
    <property type="evidence" value="ECO:0007669"/>
    <property type="project" value="InterPro"/>
</dbReference>
<feature type="binding site" evidence="17">
    <location>
        <position position="192"/>
    </location>
    <ligand>
        <name>Ca(2+)</name>
        <dbReference type="ChEBI" id="CHEBI:29108"/>
        <label>2</label>
    </ligand>
</feature>
<dbReference type="Pfam" id="PF00413">
    <property type="entry name" value="Peptidase_M10"/>
    <property type="match status" value="1"/>
</dbReference>
<evidence type="ECO:0000256" key="13">
    <source>
        <dbReference type="ARBA" id="ARBA00023145"/>
    </source>
</evidence>
<feature type="repeat" description="Hemopexin" evidence="18">
    <location>
        <begin position="286"/>
        <end position="335"/>
    </location>
</feature>
<keyword evidence="14" id="KW-1015">Disulfide bond</keyword>
<reference evidence="22" key="2">
    <citation type="submission" date="2025-09" db="UniProtKB">
        <authorList>
            <consortium name="Ensembl"/>
        </authorList>
    </citation>
    <scope>IDENTIFICATION</scope>
</reference>
<evidence type="ECO:0000256" key="1">
    <source>
        <dbReference type="ARBA" id="ARBA00004498"/>
    </source>
</evidence>
<dbReference type="SMART" id="SM00120">
    <property type="entry name" value="HX"/>
    <property type="match status" value="3"/>
</dbReference>
<evidence type="ECO:0000256" key="11">
    <source>
        <dbReference type="ARBA" id="ARBA00022837"/>
    </source>
</evidence>
<evidence type="ECO:0000313" key="22">
    <source>
        <dbReference type="Ensembl" id="ENSVKKP00000013118.1"/>
    </source>
</evidence>
<feature type="binding site" evidence="17">
    <location>
        <position position="199"/>
    </location>
    <ligand>
        <name>Ca(2+)</name>
        <dbReference type="ChEBI" id="CHEBI:29108"/>
        <label>3</label>
    </ligand>
</feature>
<feature type="binding site" evidence="17">
    <location>
        <position position="340"/>
    </location>
    <ligand>
        <name>Ca(2+)</name>
        <dbReference type="ChEBI" id="CHEBI:29108"/>
        <label>4</label>
    </ligand>
</feature>
<dbReference type="GO" id="GO:0030574">
    <property type="term" value="P:collagen catabolic process"/>
    <property type="evidence" value="ECO:0007669"/>
    <property type="project" value="TreeGrafter"/>
</dbReference>
<dbReference type="Gene3D" id="2.110.10.10">
    <property type="entry name" value="Hemopexin-like domain"/>
    <property type="match status" value="1"/>
</dbReference>
<sequence length="452" mass="50996">MKRFLLIVALCGALSCALPVIQETEQISKEDMMLAKVTKYMESYYPESDSTPVVRSKIIPEHRILQMQQFFGLKVTGKLDKNTLDAMKKPRCGVPDIGEYNTFPSSPKWKKNDLKYRVLNYTPDMDKADVDNAIARAWKVWSDVTPLTFTRVYGESADIDISFAAGSHGDYIPFDGQGGQLAHAYSPAFGGDAHFDEDEIWTRDLKGTNLFLVAAHEFGHSLGLGHSRVWGALMFPTYQPWDPQNLRLHPDDIEGIQHLYGSPEDSEGSSGNNVPPPVVPTEAPSTDMCDPHLTFDAVTTLRKETVFFKDSFFWRKNPLRRDIEKTPISAFWPVLSSGIDAAYENEVDDTVFLFKGHKYWATKGSIIQPGFPKNIHHLGFPRTVQKIDAAAYDKSSKKTYFFSGNTQLTSQGSCCEDKSWSYVNCYGVPHKRKSKIEIQCQHQHDNDITSQI</sequence>
<reference evidence="22" key="1">
    <citation type="submission" date="2025-08" db="UniProtKB">
        <authorList>
            <consortium name="Ensembl"/>
        </authorList>
    </citation>
    <scope>IDENTIFICATION</scope>
</reference>
<evidence type="ECO:0000256" key="18">
    <source>
        <dbReference type="PROSITE-ProRule" id="PRU01011"/>
    </source>
</evidence>
<dbReference type="GO" id="GO:0004222">
    <property type="term" value="F:metalloendopeptidase activity"/>
    <property type="evidence" value="ECO:0007669"/>
    <property type="project" value="InterPro"/>
</dbReference>
<dbReference type="InterPro" id="IPR002477">
    <property type="entry name" value="Peptidoglycan-bd-like"/>
</dbReference>
<dbReference type="PROSITE" id="PS51257">
    <property type="entry name" value="PROKAR_LIPOPROTEIN"/>
    <property type="match status" value="1"/>
</dbReference>
<dbReference type="InterPro" id="IPR001818">
    <property type="entry name" value="Pept_M10_metallopeptidase"/>
</dbReference>
<dbReference type="PANTHER" id="PTHR10201:SF267">
    <property type="entry name" value="MACROPHAGE METALLOELASTASE"/>
    <property type="match status" value="1"/>
</dbReference>
<feature type="binding site" evidence="17">
    <location>
        <position position="170"/>
    </location>
    <ligand>
        <name>Zn(2+)</name>
        <dbReference type="ChEBI" id="CHEBI:29105"/>
        <label>1</label>
    </ligand>
</feature>
<feature type="binding site" evidence="17">
    <location>
        <position position="124"/>
    </location>
    <ligand>
        <name>Ca(2+)</name>
        <dbReference type="ChEBI" id="CHEBI:29108"/>
        <label>1</label>
    </ligand>
</feature>
<dbReference type="AlphaFoldDB" id="A0A8D2JH54"/>
<feature type="binding site" evidence="16">
    <location>
        <position position="226"/>
    </location>
    <ligand>
        <name>Zn(2+)</name>
        <dbReference type="ChEBI" id="CHEBI:29105"/>
        <label>2</label>
        <note>catalytic</note>
    </ligand>
</feature>
<evidence type="ECO:0000256" key="2">
    <source>
        <dbReference type="ARBA" id="ARBA00010370"/>
    </source>
</evidence>
<feature type="region of interest" description="Disordered" evidence="19">
    <location>
        <begin position="257"/>
        <end position="286"/>
    </location>
</feature>
<feature type="repeat" description="Hemopexin" evidence="18">
    <location>
        <begin position="336"/>
        <end position="382"/>
    </location>
</feature>
<feature type="binding site" description="in inhibited form" evidence="17">
    <location>
        <position position="92"/>
    </location>
    <ligand>
        <name>Zn(2+)</name>
        <dbReference type="ChEBI" id="CHEBI:29105"/>
        <label>2</label>
        <note>catalytic</note>
    </ligand>
</feature>
<dbReference type="GO" id="GO:0030198">
    <property type="term" value="P:extracellular matrix organization"/>
    <property type="evidence" value="ECO:0007669"/>
    <property type="project" value="TreeGrafter"/>
</dbReference>
<dbReference type="FunFam" id="2.110.10.10:FF:000002">
    <property type="entry name" value="Matrix metallopeptidase 3"/>
    <property type="match status" value="1"/>
</dbReference>
<keyword evidence="23" id="KW-1185">Reference proteome</keyword>
<evidence type="ECO:0000313" key="23">
    <source>
        <dbReference type="Proteomes" id="UP000694545"/>
    </source>
</evidence>
<keyword evidence="11 17" id="KW-0106">Calcium</keyword>
<dbReference type="InterPro" id="IPR021158">
    <property type="entry name" value="Pept_M10A_Zn_BS"/>
</dbReference>
<evidence type="ECO:0000256" key="4">
    <source>
        <dbReference type="ARBA" id="ARBA00022530"/>
    </source>
</evidence>
<evidence type="ECO:0000256" key="20">
    <source>
        <dbReference type="SAM" id="SignalP"/>
    </source>
</evidence>
<protein>
    <recommendedName>
        <fullName evidence="21">Peptidase metallopeptidase domain-containing protein</fullName>
    </recommendedName>
</protein>
<feature type="binding site" evidence="17">
    <location>
        <position position="190"/>
    </location>
    <ligand>
        <name>Ca(2+)</name>
        <dbReference type="ChEBI" id="CHEBI:29108"/>
        <label>2</label>
    </ligand>
</feature>
<dbReference type="InterPro" id="IPR018487">
    <property type="entry name" value="Hemopexin-like_repeat"/>
</dbReference>
<evidence type="ECO:0000256" key="10">
    <source>
        <dbReference type="ARBA" id="ARBA00022833"/>
    </source>
</evidence>
<keyword evidence="3" id="KW-0964">Secreted</keyword>
<dbReference type="PANTHER" id="PTHR10201">
    <property type="entry name" value="MATRIX METALLOPROTEINASE"/>
    <property type="match status" value="1"/>
</dbReference>
<comment type="cofactor">
    <cofactor evidence="17">
        <name>Zn(2+)</name>
        <dbReference type="ChEBI" id="CHEBI:29105"/>
    </cofactor>
    <text evidence="17">Binds 2 Zn(2+) ions per subunit.</text>
</comment>
<evidence type="ECO:0000256" key="6">
    <source>
        <dbReference type="ARBA" id="ARBA00022723"/>
    </source>
</evidence>
<evidence type="ECO:0000256" key="15">
    <source>
        <dbReference type="PIRSR" id="PIRSR001191-1"/>
    </source>
</evidence>
<organism evidence="22 23">
    <name type="scientific">Varanus komodoensis</name>
    <name type="common">Komodo dragon</name>
    <dbReference type="NCBI Taxonomy" id="61221"/>
    <lineage>
        <taxon>Eukaryota</taxon>
        <taxon>Metazoa</taxon>
        <taxon>Chordata</taxon>
        <taxon>Craniata</taxon>
        <taxon>Vertebrata</taxon>
        <taxon>Euteleostomi</taxon>
        <taxon>Lepidosauria</taxon>
        <taxon>Squamata</taxon>
        <taxon>Bifurcata</taxon>
        <taxon>Unidentata</taxon>
        <taxon>Episquamata</taxon>
        <taxon>Toxicofera</taxon>
        <taxon>Anguimorpha</taxon>
        <taxon>Paleoanguimorpha</taxon>
        <taxon>Varanoidea</taxon>
        <taxon>Varanidae</taxon>
        <taxon>Varanus</taxon>
    </lineage>
</organism>
<dbReference type="InterPro" id="IPR033739">
    <property type="entry name" value="M10A_MMP"/>
</dbReference>
<comment type="subcellular location">
    <subcellularLocation>
        <location evidence="1">Secreted</location>
        <location evidence="1">Extracellular space</location>
        <location evidence="1">Extracellular matrix</location>
    </subcellularLocation>
</comment>
<feature type="binding site" evidence="17">
    <location>
        <position position="342"/>
    </location>
    <ligand>
        <name>Ca(2+)</name>
        <dbReference type="ChEBI" id="CHEBI:29108"/>
        <label>5</label>
    </ligand>
</feature>
<feature type="binding site" evidence="17">
    <location>
        <position position="234"/>
    </location>
    <ligand>
        <name>Zn(2+)</name>
        <dbReference type="ChEBI" id="CHEBI:29105"/>
        <label>2</label>
        <note>catalytic</note>
    </ligand>
</feature>
<feature type="binding site" evidence="17">
    <location>
        <position position="196"/>
    </location>
    <ligand>
        <name>Ca(2+)</name>
        <dbReference type="ChEBI" id="CHEBI:29108"/>
        <label>3</label>
    </ligand>
</feature>
<feature type="signal peptide" evidence="20">
    <location>
        <begin position="1"/>
        <end position="17"/>
    </location>
</feature>
<feature type="active site" evidence="15">
    <location>
        <position position="217"/>
    </location>
</feature>
<evidence type="ECO:0000256" key="12">
    <source>
        <dbReference type="ARBA" id="ARBA00023049"/>
    </source>
</evidence>
<feature type="binding site" evidence="17">
    <location>
        <position position="175"/>
    </location>
    <ligand>
        <name>Ca(2+)</name>
        <dbReference type="ChEBI" id="CHEBI:29108"/>
        <label>3</label>
    </ligand>
</feature>
<dbReference type="SUPFAM" id="SSF47090">
    <property type="entry name" value="PGBD-like"/>
    <property type="match status" value="1"/>
</dbReference>
<dbReference type="Pfam" id="PF01471">
    <property type="entry name" value="PG_binding_1"/>
    <property type="match status" value="1"/>
</dbReference>
<evidence type="ECO:0000256" key="19">
    <source>
        <dbReference type="SAM" id="MobiDB-lite"/>
    </source>
</evidence>
<keyword evidence="10 16" id="KW-0862">Zinc</keyword>
<keyword evidence="7 20" id="KW-0732">Signal</keyword>
<evidence type="ECO:0000256" key="17">
    <source>
        <dbReference type="PIRSR" id="PIRSR621190-2"/>
    </source>
</evidence>
<dbReference type="InterPro" id="IPR024079">
    <property type="entry name" value="MetalloPept_cat_dom_sf"/>
</dbReference>
<feature type="domain" description="Peptidase metallopeptidase" evidence="21">
    <location>
        <begin position="105"/>
        <end position="262"/>
    </location>
</feature>
<evidence type="ECO:0000256" key="8">
    <source>
        <dbReference type="ARBA" id="ARBA00022737"/>
    </source>
</evidence>
<dbReference type="SUPFAM" id="SSF55486">
    <property type="entry name" value="Metalloproteases ('zincins'), catalytic domain"/>
    <property type="match status" value="1"/>
</dbReference>
<feature type="binding site" evidence="17">
    <location>
        <position position="199"/>
    </location>
    <ligand>
        <name>Ca(2+)</name>
        <dbReference type="ChEBI" id="CHEBI:29108"/>
        <label>1</label>
    </ligand>
</feature>
<dbReference type="PROSITE" id="PS00546">
    <property type="entry name" value="CYSTEINE_SWITCH"/>
    <property type="match status" value="1"/>
</dbReference>
<dbReference type="PRINTS" id="PR00138">
    <property type="entry name" value="MATRIXIN"/>
</dbReference>
<dbReference type="InterPro" id="IPR006026">
    <property type="entry name" value="Peptidase_Metallo"/>
</dbReference>
<accession>A0A8D2JH54</accession>
<evidence type="ECO:0000256" key="3">
    <source>
        <dbReference type="ARBA" id="ARBA00022525"/>
    </source>
</evidence>
<evidence type="ECO:0000256" key="14">
    <source>
        <dbReference type="ARBA" id="ARBA00023157"/>
    </source>
</evidence>
<dbReference type="InterPro" id="IPR036375">
    <property type="entry name" value="Hemopexin-like_dom_sf"/>
</dbReference>
<feature type="binding site" evidence="17">
    <location>
        <position position="176"/>
    </location>
    <ligand>
        <name>Ca(2+)</name>
        <dbReference type="ChEBI" id="CHEBI:29108"/>
        <label>3</label>
    </ligand>
</feature>
<feature type="binding site" evidence="17">
    <location>
        <position position="168"/>
    </location>
    <ligand>
        <name>Zn(2+)</name>
        <dbReference type="ChEBI" id="CHEBI:29105"/>
        <label>1</label>
    </ligand>
</feature>
<feature type="binding site" evidence="17">
    <location>
        <position position="390"/>
    </location>
    <ligand>
        <name>Ca(2+)</name>
        <dbReference type="ChEBI" id="CHEBI:29108"/>
        <label>5</label>
    </ligand>
</feature>
<keyword evidence="8" id="KW-0677">Repeat</keyword>
<dbReference type="SUPFAM" id="SSF50923">
    <property type="entry name" value="Hemopexin-like domain"/>
    <property type="match status" value="1"/>
</dbReference>
<keyword evidence="13" id="KW-0865">Zymogen</keyword>
<evidence type="ECO:0000259" key="21">
    <source>
        <dbReference type="SMART" id="SM00235"/>
    </source>
</evidence>
<keyword evidence="9" id="KW-0378">Hydrolase</keyword>
<keyword evidence="4" id="KW-0272">Extracellular matrix</keyword>
<keyword evidence="6 16" id="KW-0479">Metal-binding</keyword>
<feature type="binding site" evidence="17">
    <location>
        <position position="158"/>
    </location>
    <ligand>
        <name>Ca(2+)</name>
        <dbReference type="ChEBI" id="CHEBI:29108"/>
        <label>2</label>
    </ligand>
</feature>
<feature type="chain" id="PRO_5034149275" description="Peptidase metallopeptidase domain-containing protein" evidence="20">
    <location>
        <begin position="18"/>
        <end position="452"/>
    </location>
</feature>
<feature type="binding site" evidence="16">
    <location>
        <position position="216"/>
    </location>
    <ligand>
        <name>Zn(2+)</name>
        <dbReference type="ChEBI" id="CHEBI:29105"/>
        <label>2</label>
        <note>catalytic</note>
    </ligand>
</feature>
<dbReference type="PROSITE" id="PS51642">
    <property type="entry name" value="HEMOPEXIN_2"/>
    <property type="match status" value="2"/>
</dbReference>
<feature type="binding site" evidence="16">
    <location>
        <position position="220"/>
    </location>
    <ligand>
        <name>Zn(2+)</name>
        <dbReference type="ChEBI" id="CHEBI:29105"/>
        <label>2</label>
        <note>catalytic</note>
    </ligand>
</feature>
<feature type="binding site" evidence="17">
    <location>
        <position position="183"/>
    </location>
    <ligand>
        <name>Zn(2+)</name>
        <dbReference type="ChEBI" id="CHEBI:29105"/>
        <label>1</label>
    </ligand>
</feature>
<dbReference type="InterPro" id="IPR021190">
    <property type="entry name" value="Pept_M10A"/>
</dbReference>
<dbReference type="InterPro" id="IPR036365">
    <property type="entry name" value="PGBD-like_sf"/>
</dbReference>
<keyword evidence="12" id="KW-0482">Metalloprotease</keyword>
<dbReference type="FunFam" id="3.40.390.10:FF:000007">
    <property type="entry name" value="Collagenase 3"/>
    <property type="match status" value="1"/>
</dbReference>
<dbReference type="Ensembl" id="ENSVKKT00000013436.1">
    <property type="protein sequence ID" value="ENSVKKP00000013118.1"/>
    <property type="gene ID" value="ENSVKKG00000009069.1"/>
</dbReference>
<evidence type="ECO:0000256" key="7">
    <source>
        <dbReference type="ARBA" id="ARBA00022729"/>
    </source>
</evidence>
<dbReference type="InterPro" id="IPR000585">
    <property type="entry name" value="Hemopexin-like_dom"/>
</dbReference>
<dbReference type="Gene3D" id="3.40.390.10">
    <property type="entry name" value="Collagenase (Catalytic Domain)"/>
    <property type="match status" value="1"/>
</dbReference>
<dbReference type="CDD" id="cd04278">
    <property type="entry name" value="ZnMc_MMP"/>
    <property type="match status" value="1"/>
</dbReference>
<keyword evidence="5" id="KW-0645">Protease</keyword>
<proteinExistence type="inferred from homology"/>
<feature type="binding site" evidence="17">
    <location>
        <position position="194"/>
    </location>
    <ligand>
        <name>Zn(2+)</name>
        <dbReference type="ChEBI" id="CHEBI:29105"/>
        <label>1</label>
    </ligand>
</feature>
<evidence type="ECO:0000256" key="9">
    <source>
        <dbReference type="ARBA" id="ARBA00022801"/>
    </source>
</evidence>
<dbReference type="SMART" id="SM00235">
    <property type="entry name" value="ZnMc"/>
    <property type="match status" value="1"/>
</dbReference>
<evidence type="ECO:0000256" key="16">
    <source>
        <dbReference type="PIRSR" id="PIRSR001191-2"/>
    </source>
</evidence>
<comment type="similarity">
    <text evidence="2">Belongs to the peptidase M10A family.</text>
</comment>
<comment type="cofactor">
    <cofactor evidence="17">
        <name>Ca(2+)</name>
        <dbReference type="ChEBI" id="CHEBI:29108"/>
    </cofactor>
    <text evidence="17">Can bind about 5 Ca(2+) ions per subunit.</text>
</comment>
<dbReference type="CDD" id="cd00094">
    <property type="entry name" value="HX"/>
    <property type="match status" value="1"/>
</dbReference>
<name>A0A8D2JH54_VARKO</name>